<evidence type="ECO:0000256" key="1">
    <source>
        <dbReference type="SAM" id="Coils"/>
    </source>
</evidence>
<dbReference type="AlphaFoldDB" id="A0AAC9W4J8"/>
<reference evidence="3" key="1">
    <citation type="journal article" date="2017" name="Sci. Rep.">
        <title>Determination of the Genome and Primary Transcriptome of Syngas Fermenting Eubacterium limosum ATCC 8486.</title>
        <authorList>
            <person name="Song Y."/>
            <person name="Shin J."/>
            <person name="Jeong Y."/>
            <person name="Jin S."/>
            <person name="Lee J.K."/>
            <person name="Kim D.R."/>
            <person name="Kim S.C."/>
            <person name="Cho S."/>
            <person name="Cho B.K."/>
        </authorList>
    </citation>
    <scope>NUCLEOTIDE SEQUENCE [LARGE SCALE GENOMIC DNA]</scope>
    <source>
        <strain evidence="3">ATCC 8486</strain>
    </source>
</reference>
<name>A0AAC9W4J8_EUBLI</name>
<protein>
    <submittedName>
        <fullName evidence="2">Uncharacterized protein</fullName>
    </submittedName>
</protein>
<proteinExistence type="predicted"/>
<organism evidence="2 3">
    <name type="scientific">Eubacterium limosum</name>
    <dbReference type="NCBI Taxonomy" id="1736"/>
    <lineage>
        <taxon>Bacteria</taxon>
        <taxon>Bacillati</taxon>
        <taxon>Bacillota</taxon>
        <taxon>Clostridia</taxon>
        <taxon>Eubacteriales</taxon>
        <taxon>Eubacteriaceae</taxon>
        <taxon>Eubacterium</taxon>
    </lineage>
</organism>
<dbReference type="Proteomes" id="UP000192391">
    <property type="component" value="Chromosome"/>
</dbReference>
<dbReference type="KEGG" id="elim:B2M23_16265"/>
<feature type="coiled-coil region" evidence="1">
    <location>
        <begin position="84"/>
        <end position="187"/>
    </location>
</feature>
<accession>A0AAC9W4J8</accession>
<evidence type="ECO:0000313" key="2">
    <source>
        <dbReference type="EMBL" id="ARD66988.1"/>
    </source>
</evidence>
<dbReference type="EMBL" id="CP019962">
    <property type="protein sequence ID" value="ARD66988.1"/>
    <property type="molecule type" value="Genomic_DNA"/>
</dbReference>
<evidence type="ECO:0000313" key="3">
    <source>
        <dbReference type="Proteomes" id="UP000192391"/>
    </source>
</evidence>
<keyword evidence="1" id="KW-0175">Coiled coil</keyword>
<sequence>MDVNYEIAEEVAALELDDENEEKFLTEEQTQELYEMIFSDEHGLFDGVDSVLEELLKDFLAEIAREQGHEEIKDQWEKIKAEKNEKVLLELQAAQKKIDALEQQLSERNIEIENLQNEMVKNSQIIAVSQTRNLEDERRKLSEQYNQEISKIQQQYETEIHEMNSKIKEKENELFKIKEKQINLEKENEIRDAFMYADKTEIEAGIREALVGEKEVSLEAYAKRLNEQSESIKMVAQTIHDLVDRACCSEERIKQEVIKAAQMFFEIKLYPKLKSELIEELNGQKGSIDKNTVTEKLSVQK</sequence>
<gene>
    <name evidence="2" type="ORF">B2M23_16265</name>
</gene>
<dbReference type="RefSeq" id="WP_038353768.1">
    <property type="nucleotide sequence ID" value="NZ_CP019962.1"/>
</dbReference>